<protein>
    <recommendedName>
        <fullName evidence="2">Contractile injection system tube protein N-terminal domain-containing protein</fullName>
    </recommendedName>
</protein>
<dbReference type="STRING" id="34027.SAMN05421829_11941"/>
<dbReference type="InterPro" id="IPR045361">
    <property type="entry name" value="CIS_tube_prot_N"/>
</dbReference>
<feature type="domain" description="Contractile injection system tube protein N-terminal" evidence="2">
    <location>
        <begin position="6"/>
        <end position="170"/>
    </location>
</feature>
<keyword evidence="4" id="KW-1185">Reference proteome</keyword>
<evidence type="ECO:0000313" key="3">
    <source>
        <dbReference type="EMBL" id="SIR54240.1"/>
    </source>
</evidence>
<feature type="compositionally biased region" description="Low complexity" evidence="1">
    <location>
        <begin position="196"/>
        <end position="207"/>
    </location>
</feature>
<evidence type="ECO:0000313" key="4">
    <source>
        <dbReference type="Proteomes" id="UP000186819"/>
    </source>
</evidence>
<dbReference type="EMBL" id="FTMD01000019">
    <property type="protein sequence ID" value="SIR54240.1"/>
    <property type="molecule type" value="Genomic_DNA"/>
</dbReference>
<dbReference type="OrthoDB" id="9815939at2"/>
<gene>
    <name evidence="3" type="ORF">SAMN05421829_11941</name>
</gene>
<accession>A0A1N7BSF8</accession>
<organism evidence="3 4">
    <name type="scientific">Aromatoleum tolulyticum</name>
    <dbReference type="NCBI Taxonomy" id="34027"/>
    <lineage>
        <taxon>Bacteria</taxon>
        <taxon>Pseudomonadati</taxon>
        <taxon>Pseudomonadota</taxon>
        <taxon>Betaproteobacteria</taxon>
        <taxon>Rhodocyclales</taxon>
        <taxon>Rhodocyclaceae</taxon>
        <taxon>Aromatoleum</taxon>
    </lineage>
</organism>
<dbReference type="Pfam" id="PF19266">
    <property type="entry name" value="CIS_tube"/>
    <property type="match status" value="1"/>
</dbReference>
<dbReference type="RefSeq" id="WP_076604081.1">
    <property type="nucleotide sequence ID" value="NZ_FTMD01000019.1"/>
</dbReference>
<proteinExistence type="predicted"/>
<feature type="region of interest" description="Disordered" evidence="1">
    <location>
        <begin position="186"/>
        <end position="217"/>
    </location>
</feature>
<reference evidence="4" key="1">
    <citation type="submission" date="2017-01" db="EMBL/GenBank/DDBJ databases">
        <authorList>
            <person name="Varghese N."/>
            <person name="Submissions S."/>
        </authorList>
    </citation>
    <scope>NUCLEOTIDE SEQUENCE [LARGE SCALE GENOMIC DNA]</scope>
    <source>
        <strain evidence="4">ATCC 51758</strain>
    </source>
</reference>
<evidence type="ECO:0000256" key="1">
    <source>
        <dbReference type="SAM" id="MobiDB-lite"/>
    </source>
</evidence>
<dbReference type="Proteomes" id="UP000186819">
    <property type="component" value="Unassembled WGS sequence"/>
</dbReference>
<name>A0A1N7BSF8_9RHOO</name>
<dbReference type="AlphaFoldDB" id="A0A1N7BSF8"/>
<evidence type="ECO:0000259" key="2">
    <source>
        <dbReference type="Pfam" id="PF19266"/>
    </source>
</evidence>
<sequence>MPAMQIARAKLIPMNGDQVETDESKHIDVQFNPATLRVTLSNTLKADNKGGSGGSGAAAQYVDKSESTLAVELVFDTSIAATLGSDSREDRETLSANTDVRTLTKRIAEAFMKPQDAESKKPKAPKRCRFQWGSFQFTGMLSSYSETLDFFAPEGIPLRATLALTFKEDRYQFALDPSVQAAERARPSFAPGGDGQDAASAAQAAGQNPRDWRGVADANRLDNPRFTVLGTLLIPTGGR</sequence>